<dbReference type="Proteomes" id="UP001144978">
    <property type="component" value="Unassembled WGS sequence"/>
</dbReference>
<gene>
    <name evidence="1" type="ORF">NUW54_g8080</name>
</gene>
<comment type="caution">
    <text evidence="1">The sequence shown here is derived from an EMBL/GenBank/DDBJ whole genome shotgun (WGS) entry which is preliminary data.</text>
</comment>
<dbReference type="EMBL" id="JANSHE010002446">
    <property type="protein sequence ID" value="KAJ2991861.1"/>
    <property type="molecule type" value="Genomic_DNA"/>
</dbReference>
<name>A0ACC1PIR5_9APHY</name>
<organism evidence="1 2">
    <name type="scientific">Trametes sanguinea</name>
    <dbReference type="NCBI Taxonomy" id="158606"/>
    <lineage>
        <taxon>Eukaryota</taxon>
        <taxon>Fungi</taxon>
        <taxon>Dikarya</taxon>
        <taxon>Basidiomycota</taxon>
        <taxon>Agaricomycotina</taxon>
        <taxon>Agaricomycetes</taxon>
        <taxon>Polyporales</taxon>
        <taxon>Polyporaceae</taxon>
        <taxon>Trametes</taxon>
    </lineage>
</organism>
<reference evidence="1" key="1">
    <citation type="submission" date="2022-08" db="EMBL/GenBank/DDBJ databases">
        <title>Genome Sequence of Pycnoporus sanguineus.</title>
        <authorList>
            <person name="Buettner E."/>
        </authorList>
    </citation>
    <scope>NUCLEOTIDE SEQUENCE</scope>
    <source>
        <strain evidence="1">CG-C14</strain>
    </source>
</reference>
<protein>
    <submittedName>
        <fullName evidence="1">Uncharacterized protein</fullName>
    </submittedName>
</protein>
<sequence length="217" mass="24481">MSSSRTSTIFTVAAVTVISGLVAYAVYFDYKRRNDTEFRKKLRKEKKKVTKKQAEQAQAQAQAESANPAEIKAMILKIQGEELPPTPDEKEQYFVMQVQLGEQMAQQGPAFYMPAAAAFFRALRVYPSPVEFIMMIQSTVPPPIFKLFMELVNAEAAARIEGYYDHFPPRRMNVTVQTGPPQANQAAKKILVAEKDFEPGDVIYTVTMRLSCHLSVY</sequence>
<proteinExistence type="predicted"/>
<evidence type="ECO:0000313" key="1">
    <source>
        <dbReference type="EMBL" id="KAJ2991861.1"/>
    </source>
</evidence>
<accession>A0ACC1PIR5</accession>
<evidence type="ECO:0000313" key="2">
    <source>
        <dbReference type="Proteomes" id="UP001144978"/>
    </source>
</evidence>
<keyword evidence="2" id="KW-1185">Reference proteome</keyword>